<evidence type="ECO:0000313" key="2">
    <source>
        <dbReference type="Proteomes" id="UP000076842"/>
    </source>
</evidence>
<evidence type="ECO:0000313" key="1">
    <source>
        <dbReference type="EMBL" id="KZT53690.1"/>
    </source>
</evidence>
<dbReference type="EMBL" id="KV424031">
    <property type="protein sequence ID" value="KZT53690.1"/>
    <property type="molecule type" value="Genomic_DNA"/>
</dbReference>
<proteinExistence type="predicted"/>
<gene>
    <name evidence="1" type="ORF">CALCODRAFT_42004</name>
</gene>
<dbReference type="InParanoid" id="A0A165DWL0"/>
<name>A0A165DWL0_9BASI</name>
<dbReference type="OrthoDB" id="3543113at2759"/>
<sequence>MKREDADGRAVQLIVATTACSYLLSTSITTSPPKGIHYASIWSIRELVDEIMSQLNCGSLFNAIRICRTFFEPAATVLWEKVSTRELLSIISERKPGVLTPLPNNFDRVARYSRLIRSLSIPCDITTAVGYVVFPVLHKNCDLALFSTCGWPASRLCLLISLSAHRLHISIGACSRVSSKLPGHDRGRSHFACMVAPDPPQHPMNFQVLLSHYPSIQKLTLRMDFPTRRLRQLCRTSPSRYARCCFTRLDRSSLHVSSPNAYIRFVPTWRYKDTRARHGRQLRSSLTRGDTLAEYTTRATQ</sequence>
<organism evidence="1 2">
    <name type="scientific">Calocera cornea HHB12733</name>
    <dbReference type="NCBI Taxonomy" id="1353952"/>
    <lineage>
        <taxon>Eukaryota</taxon>
        <taxon>Fungi</taxon>
        <taxon>Dikarya</taxon>
        <taxon>Basidiomycota</taxon>
        <taxon>Agaricomycotina</taxon>
        <taxon>Dacrymycetes</taxon>
        <taxon>Dacrymycetales</taxon>
        <taxon>Dacrymycetaceae</taxon>
        <taxon>Calocera</taxon>
    </lineage>
</organism>
<keyword evidence="2" id="KW-1185">Reference proteome</keyword>
<dbReference type="Proteomes" id="UP000076842">
    <property type="component" value="Unassembled WGS sequence"/>
</dbReference>
<dbReference type="AlphaFoldDB" id="A0A165DWL0"/>
<dbReference type="PROSITE" id="PS51257">
    <property type="entry name" value="PROKAR_LIPOPROTEIN"/>
    <property type="match status" value="1"/>
</dbReference>
<evidence type="ECO:0008006" key="3">
    <source>
        <dbReference type="Google" id="ProtNLM"/>
    </source>
</evidence>
<protein>
    <recommendedName>
        <fullName evidence="3">F-box domain-containing protein</fullName>
    </recommendedName>
</protein>
<accession>A0A165DWL0</accession>
<reference evidence="1 2" key="1">
    <citation type="journal article" date="2016" name="Mol. Biol. Evol.">
        <title>Comparative Genomics of Early-Diverging Mushroom-Forming Fungi Provides Insights into the Origins of Lignocellulose Decay Capabilities.</title>
        <authorList>
            <person name="Nagy L.G."/>
            <person name="Riley R."/>
            <person name="Tritt A."/>
            <person name="Adam C."/>
            <person name="Daum C."/>
            <person name="Floudas D."/>
            <person name="Sun H."/>
            <person name="Yadav J.S."/>
            <person name="Pangilinan J."/>
            <person name="Larsson K.H."/>
            <person name="Matsuura K."/>
            <person name="Barry K."/>
            <person name="Labutti K."/>
            <person name="Kuo R."/>
            <person name="Ohm R.A."/>
            <person name="Bhattacharya S.S."/>
            <person name="Shirouzu T."/>
            <person name="Yoshinaga Y."/>
            <person name="Martin F.M."/>
            <person name="Grigoriev I.V."/>
            <person name="Hibbett D.S."/>
        </authorList>
    </citation>
    <scope>NUCLEOTIDE SEQUENCE [LARGE SCALE GENOMIC DNA]</scope>
    <source>
        <strain evidence="1 2">HHB12733</strain>
    </source>
</reference>